<evidence type="ECO:0000313" key="9">
    <source>
        <dbReference type="Proteomes" id="UP001447188"/>
    </source>
</evidence>
<dbReference type="InterPro" id="IPR014016">
    <property type="entry name" value="UvrD-like_ATP-bd"/>
</dbReference>
<feature type="binding site" evidence="5">
    <location>
        <begin position="554"/>
        <end position="561"/>
    </location>
    <ligand>
        <name>ATP</name>
        <dbReference type="ChEBI" id="CHEBI:30616"/>
    </ligand>
</feature>
<keyword evidence="2 5" id="KW-0378">Hydrolase</keyword>
<name>A0ABR3G8B0_9PEZI</name>
<evidence type="ECO:0000256" key="2">
    <source>
        <dbReference type="ARBA" id="ARBA00022801"/>
    </source>
</evidence>
<proteinExistence type="predicted"/>
<evidence type="ECO:0000256" key="3">
    <source>
        <dbReference type="ARBA" id="ARBA00022806"/>
    </source>
</evidence>
<keyword evidence="9" id="KW-1185">Reference proteome</keyword>
<evidence type="ECO:0000256" key="1">
    <source>
        <dbReference type="ARBA" id="ARBA00022741"/>
    </source>
</evidence>
<sequence length="2196" mass="249910">MASRRRASLNRQDFIPFIFGDEIITISLCLPVYAQLERDPGHVSRIITDEDVMLKLLSDFDRYALRITQFFTLLNRNAVSHARQGVRRMSWVGPGIADELIENILFPLLGEEFQQFQLHPPFLDLFAAVIDFCLPYHARPLEALAKRLQENEFLLGALVAGESTSLVMKAWIGLFRITIFDPTLIGAWTRRLITQCKSCESDHNIPNQIDTWRKLRDVIERLTSIIYDRTSDQLAVPVSVVPATGGKSSDKTGTQRGAVVLPPEVVEALQYFGIEPSNSERVLMHVLETLKKQETLRVLLATVESFPCRPCYETSINPSAVTLNQRYKEDDSGTVDSFLFSDILGCGIGVWRVLVSALALKDMQDAHIQGDFGQVESKLIQLASGDWLQNCLCNRIGLSALYLAKYAGNGAILWQTDIEFDEDSDTTKQLVKIWRIGDIQMVLQAVRHVLLIHKTYTPARLNACNHVLIDRVTGINVPTSFFEEFGTDASTTDQADATDANHTETLFRNKFYMVTQSTIDNLLSGNATGEYPLTLSKEELGIIKDSTTSTLILGRSGTGKTTCLVYKLLGRYVFTNRLQTGWQKRQVLLTRSSVLSQKLETYTKRLISTQIGKGGLLEEGDENSPPNTIGRDDREVYDTVFSIKEQDFPLVCTFNYFMKILENTVRAADRRDFSITGQSRGLWAGKNSRMGSRRVKRLVRRSQIVDFEVFSGEYWPSFPRKLTKAISPTLAFMEIIGVIKGSACRFGKFNALTRDEYRDRGYNISPVDIDRDILYDIFQYYEKRKAGFSDVDDIDRARSVLEAILDNPELGRKIKGAFDEIYVDEVQDQRLLEIMMLLHLIKSPNAIHFGGDTAQAISKDSVFRFTHLKDLVYQRFPLNSLAKPYELYKNYRTHQGILSVATCVMRQLIKYFPLLVDRLPDEVGQFTGPKPTVFVGFDEKVFSSRMFGEANLDDDDAQFGAEQVIIVRDFAEKKRLKDAIGDFALILTVMESKGMEFEDVLLYDFLTTSKCISDYRVLASLVHPTGFDGAKHIALCSELKQLYVAITRAQNRLWIFEGNGVNLAPMLSLWMGNDPIVEVANIKDRNIKDKLMKLRPGTNVDPKVWSAKGYEFIQKKDYENALFCFGRAKDSVGKSLSNAFIAERKGNALLGSGDEDLAEECFRKAIDLFHRCGYPLREAACYETLGMSEKAADMFSEGGEFGRAGDLYNKLDMFEKAAKNYSRAKRYNDGASALARGNLFDNLVYYLNDHGHRLDSARRLHYSRLCNLLLKQGKISPGLRELTLAALWSDTEKEDFFKEFGMTSHLLEFYLDRHRYSDACSLAMADGNLDKAWEIHNIHGGMDKLSQLKRIDVFNYAQAKYLLASLATETDRIFSSDAHWNAECAWLSDNPSIPDFWGSLQECLNELLAHSTPYESIEFTSVWMKQIFDLLVVLKSSAFIDTATSVSQLPIDSINNILRMANEMIATGIIPMSLSILLRISIIGKDVGSYLILESSPLLAESGALPLDAEGRCRRPGWCRNYHEQITSTLYATLMTDALRISSMMCSLLPLYRQRFGGLDPAGYSITVRPRVRKSIQDLLARITYVSSIENDPRIIADARREMSQVNSPHYGVFRELQEVLFYRIKSQKEWEPNSDFSFILEQLQIADALQLRPSFKQFLGFMSRWMSPESRNSWLAFDKVEFSLELGINGNSVKALDMAISALESHEFRSYHAICSLYESMATFLIYKSHPTEFLLPNSWVELHILQNAHLFTVQEPGFPQDPTIPYRQALLSLVESFCGLLGKITADNKFSYKMSGRLRAWDYGHTLFIQRNMLGSAIARSPEFLECSTDYVLTRKFVDSFKNYAGKDSPRLVKATRNTVSFFAFIESSVPKTFLASLQPTEASPPGPTSNGQIQSGQGESVDYIKTVLPAAQTIQRMWEARYKIIRERRKFFESTSGQAILYMQKICKAVANGESLDRKERIWRKGIHFSEGLKVLLYIGEVEELYQTKKAEVQTRIDNAEAGEMEAFQLQWERVLAMRERISRSEGVFSKPNWRELDIPSQDLSRRYQQILGDLKLLVMDLGMIDCTEREVCAAETIQNMWKTRYPIVQSRRAFFDTPSGQAISYMYRMYKTALVKRQLDPKERIRGAAVLFREGLEIYEHVGRIERLYLMAKNTVRSRMRVAHGTGEERAREQWNRVSKIRGQPRVEKEVL</sequence>
<feature type="domain" description="UvrD-like helicase ATP-binding" evidence="7">
    <location>
        <begin position="533"/>
        <end position="894"/>
    </location>
</feature>
<keyword evidence="1 5" id="KW-0547">Nucleotide-binding</keyword>
<evidence type="ECO:0000256" key="5">
    <source>
        <dbReference type="PROSITE-ProRule" id="PRU00560"/>
    </source>
</evidence>
<accession>A0ABR3G8B0</accession>
<dbReference type="Proteomes" id="UP001447188">
    <property type="component" value="Unassembled WGS sequence"/>
</dbReference>
<dbReference type="Gene3D" id="1.25.40.10">
    <property type="entry name" value="Tetratricopeptide repeat domain"/>
    <property type="match status" value="1"/>
</dbReference>
<dbReference type="InterPro" id="IPR039904">
    <property type="entry name" value="TRANK1"/>
</dbReference>
<dbReference type="InterPro" id="IPR027417">
    <property type="entry name" value="P-loop_NTPase"/>
</dbReference>
<comment type="caution">
    <text evidence="8">The sequence shown here is derived from an EMBL/GenBank/DDBJ whole genome shotgun (WGS) entry which is preliminary data.</text>
</comment>
<dbReference type="PANTHER" id="PTHR21529:SF4">
    <property type="entry name" value="TPR AND ANKYRIN REPEAT-CONTAINING PROTEIN 1"/>
    <property type="match status" value="1"/>
</dbReference>
<evidence type="ECO:0000256" key="6">
    <source>
        <dbReference type="SAM" id="MobiDB-lite"/>
    </source>
</evidence>
<dbReference type="SUPFAM" id="SSF48452">
    <property type="entry name" value="TPR-like"/>
    <property type="match status" value="1"/>
</dbReference>
<dbReference type="Pfam" id="PF00580">
    <property type="entry name" value="UvrD-helicase"/>
    <property type="match status" value="1"/>
</dbReference>
<dbReference type="SMART" id="SM00028">
    <property type="entry name" value="TPR"/>
    <property type="match status" value="3"/>
</dbReference>
<dbReference type="SUPFAM" id="SSF52540">
    <property type="entry name" value="P-loop containing nucleoside triphosphate hydrolases"/>
    <property type="match status" value="1"/>
</dbReference>
<feature type="region of interest" description="Disordered" evidence="6">
    <location>
        <begin position="1880"/>
        <end position="1899"/>
    </location>
</feature>
<evidence type="ECO:0000256" key="4">
    <source>
        <dbReference type="ARBA" id="ARBA00022840"/>
    </source>
</evidence>
<dbReference type="PROSITE" id="PS51198">
    <property type="entry name" value="UVRD_HELICASE_ATP_BIND"/>
    <property type="match status" value="1"/>
</dbReference>
<organism evidence="8 9">
    <name type="scientific">Discina gigas</name>
    <dbReference type="NCBI Taxonomy" id="1032678"/>
    <lineage>
        <taxon>Eukaryota</taxon>
        <taxon>Fungi</taxon>
        <taxon>Dikarya</taxon>
        <taxon>Ascomycota</taxon>
        <taxon>Pezizomycotina</taxon>
        <taxon>Pezizomycetes</taxon>
        <taxon>Pezizales</taxon>
        <taxon>Discinaceae</taxon>
        <taxon>Discina</taxon>
    </lineage>
</organism>
<dbReference type="PANTHER" id="PTHR21529">
    <property type="entry name" value="MAMMARY TURMOR VIRUS RECEPTOR HOMOLOG 1, 2 MTVR1, 2"/>
    <property type="match status" value="1"/>
</dbReference>
<reference evidence="8 9" key="1">
    <citation type="submission" date="2024-02" db="EMBL/GenBank/DDBJ databases">
        <title>Discinaceae phylogenomics.</title>
        <authorList>
            <person name="Dirks A.C."/>
            <person name="James T.Y."/>
        </authorList>
    </citation>
    <scope>NUCLEOTIDE SEQUENCE [LARGE SCALE GENOMIC DNA]</scope>
    <source>
        <strain evidence="8 9">ACD0624</strain>
    </source>
</reference>
<dbReference type="InterPro" id="IPR011990">
    <property type="entry name" value="TPR-like_helical_dom_sf"/>
</dbReference>
<evidence type="ECO:0000313" key="8">
    <source>
        <dbReference type="EMBL" id="KAL0632181.1"/>
    </source>
</evidence>
<dbReference type="InterPro" id="IPR019734">
    <property type="entry name" value="TPR_rpt"/>
</dbReference>
<keyword evidence="3 5" id="KW-0347">Helicase</keyword>
<dbReference type="Pfam" id="PF13181">
    <property type="entry name" value="TPR_8"/>
    <property type="match status" value="1"/>
</dbReference>
<dbReference type="Gene3D" id="3.40.50.300">
    <property type="entry name" value="P-loop containing nucleotide triphosphate hydrolases"/>
    <property type="match status" value="2"/>
</dbReference>
<evidence type="ECO:0000259" key="7">
    <source>
        <dbReference type="PROSITE" id="PS51198"/>
    </source>
</evidence>
<gene>
    <name evidence="8" type="ORF">Q9L58_008930</name>
</gene>
<dbReference type="EMBL" id="JBBBZM010000182">
    <property type="protein sequence ID" value="KAL0632181.1"/>
    <property type="molecule type" value="Genomic_DNA"/>
</dbReference>
<protein>
    <recommendedName>
        <fullName evidence="7">UvrD-like helicase ATP-binding domain-containing protein</fullName>
    </recommendedName>
</protein>
<keyword evidence="4 5" id="KW-0067">ATP-binding</keyword>